<dbReference type="NCBIfam" id="TIGR00350">
    <property type="entry name" value="lytR_cpsA_psr"/>
    <property type="match status" value="1"/>
</dbReference>
<evidence type="ECO:0000256" key="1">
    <source>
        <dbReference type="ARBA" id="ARBA00006068"/>
    </source>
</evidence>
<feature type="domain" description="Cell envelope-related transcriptional attenuator" evidence="4">
    <location>
        <begin position="144"/>
        <end position="309"/>
    </location>
</feature>
<dbReference type="AlphaFoldDB" id="A0A849A652"/>
<dbReference type="Pfam" id="PF03816">
    <property type="entry name" value="LytR_cpsA_psr"/>
    <property type="match status" value="1"/>
</dbReference>
<feature type="region of interest" description="Disordered" evidence="2">
    <location>
        <begin position="60"/>
        <end position="112"/>
    </location>
</feature>
<keyword evidence="3" id="KW-0812">Transmembrane</keyword>
<dbReference type="InterPro" id="IPR004474">
    <property type="entry name" value="LytR_CpsA_psr"/>
</dbReference>
<evidence type="ECO:0000313" key="5">
    <source>
        <dbReference type="EMBL" id="NNG34883.1"/>
    </source>
</evidence>
<dbReference type="Proteomes" id="UP000562984">
    <property type="component" value="Unassembled WGS sequence"/>
</dbReference>
<dbReference type="InterPro" id="IPR050922">
    <property type="entry name" value="LytR/CpsA/Psr_CW_biosynth"/>
</dbReference>
<proteinExistence type="inferred from homology"/>
<protein>
    <submittedName>
        <fullName evidence="5">LCP family protein</fullName>
    </submittedName>
</protein>
<evidence type="ECO:0000313" key="6">
    <source>
        <dbReference type="Proteomes" id="UP000562984"/>
    </source>
</evidence>
<reference evidence="5 6" key="1">
    <citation type="submission" date="2020-05" db="EMBL/GenBank/DDBJ databases">
        <title>Nakamurella sp. DB0629 isolated from air conditioner.</title>
        <authorList>
            <person name="Kim D.H."/>
            <person name="Kim D.-U."/>
        </authorList>
    </citation>
    <scope>NUCLEOTIDE SEQUENCE [LARGE SCALE GENOMIC DNA]</scope>
    <source>
        <strain evidence="5 6">DB0629</strain>
    </source>
</reference>
<dbReference type="PANTHER" id="PTHR33392:SF6">
    <property type="entry name" value="POLYISOPRENYL-TEICHOIC ACID--PEPTIDOGLYCAN TEICHOIC ACID TRANSFERASE TAGU"/>
    <property type="match status" value="1"/>
</dbReference>
<comment type="similarity">
    <text evidence="1">Belongs to the LytR/CpsA/Psr (LCP) family.</text>
</comment>
<comment type="caution">
    <text evidence="5">The sequence shown here is derived from an EMBL/GenBank/DDBJ whole genome shotgun (WGS) entry which is preliminary data.</text>
</comment>
<keyword evidence="3" id="KW-1133">Transmembrane helix</keyword>
<dbReference type="RefSeq" id="WP_171198549.1">
    <property type="nucleotide sequence ID" value="NZ_JABEND010000002.1"/>
</dbReference>
<name>A0A849A652_9ACTN</name>
<dbReference type="PANTHER" id="PTHR33392">
    <property type="entry name" value="POLYISOPRENYL-TEICHOIC ACID--PEPTIDOGLYCAN TEICHOIC ACID TRANSFERASE TAGU"/>
    <property type="match status" value="1"/>
</dbReference>
<evidence type="ECO:0000256" key="2">
    <source>
        <dbReference type="SAM" id="MobiDB-lite"/>
    </source>
</evidence>
<keyword evidence="3" id="KW-0472">Membrane</keyword>
<accession>A0A849A652</accession>
<dbReference type="EMBL" id="JABEND010000002">
    <property type="protein sequence ID" value="NNG34883.1"/>
    <property type="molecule type" value="Genomic_DNA"/>
</dbReference>
<dbReference type="Gene3D" id="3.40.630.190">
    <property type="entry name" value="LCP protein"/>
    <property type="match status" value="1"/>
</dbReference>
<keyword evidence="6" id="KW-1185">Reference proteome</keyword>
<gene>
    <name evidence="5" type="ORF">HKD39_03945</name>
</gene>
<evidence type="ECO:0000256" key="3">
    <source>
        <dbReference type="SAM" id="Phobius"/>
    </source>
</evidence>
<sequence>MSESGSPGRSSGRRAAVVTLRSVLAVVAVAVLAVVGVSWGFKHHAENELAARQVDALVPDDPNIRPADGGPAAGNGAGGAAGAGSGAGAENGTGTEPSAGRPAGGATLPPLNSAAGTAPENILVLGVDTRGDATNGVGEGTSQSDVIMLVHLHAGHRKASVLSIPRDTYVAAPQCHNWDNATGKVSNQIFRSAATQWKITNAYAVGGPRCSVQAVQALTGLRVDRLITFQFDGFGAIVNSLGGLRMSFPGPVIDKNQGTVIAKAGVQQIDGATALKLARSRIVQGDPTGDLGRVKRQQQLIAAMMRQLSSSGMLSDPARLNRTVDTFIQNSTTANVSVDGLLDLARQLGGGASSVSFSTIPTTPSTSSDGLNAAPGAADMFAKLRNDQTLG</sequence>
<evidence type="ECO:0000259" key="4">
    <source>
        <dbReference type="Pfam" id="PF03816"/>
    </source>
</evidence>
<feature type="transmembrane region" description="Helical" evidence="3">
    <location>
        <begin position="20"/>
        <end position="41"/>
    </location>
</feature>
<organism evidence="5 6">
    <name type="scientific">Nakamurella aerolata</name>
    <dbReference type="NCBI Taxonomy" id="1656892"/>
    <lineage>
        <taxon>Bacteria</taxon>
        <taxon>Bacillati</taxon>
        <taxon>Actinomycetota</taxon>
        <taxon>Actinomycetes</taxon>
        <taxon>Nakamurellales</taxon>
        <taxon>Nakamurellaceae</taxon>
        <taxon>Nakamurella</taxon>
    </lineage>
</organism>
<feature type="compositionally biased region" description="Gly residues" evidence="2">
    <location>
        <begin position="71"/>
        <end position="91"/>
    </location>
</feature>